<comment type="caution">
    <text evidence="1">The sequence shown here is derived from an EMBL/GenBank/DDBJ whole genome shotgun (WGS) entry which is preliminary data.</text>
</comment>
<accession>A0A832STL4</accession>
<dbReference type="AlphaFoldDB" id="A0A832STL4"/>
<gene>
    <name evidence="1" type="ORF">HA335_01905</name>
</gene>
<organism evidence="1 2">
    <name type="scientific">Methanocaldococcus jannaschii</name>
    <dbReference type="NCBI Taxonomy" id="2190"/>
    <lineage>
        <taxon>Archaea</taxon>
        <taxon>Methanobacteriati</taxon>
        <taxon>Methanobacteriota</taxon>
        <taxon>Methanomada group</taxon>
        <taxon>Methanococci</taxon>
        <taxon>Methanococcales</taxon>
        <taxon>Methanocaldococcaceae</taxon>
        <taxon>Methanocaldococcus</taxon>
    </lineage>
</organism>
<name>A0A832STL4_9EURY</name>
<evidence type="ECO:0000313" key="1">
    <source>
        <dbReference type="EMBL" id="HII59325.1"/>
    </source>
</evidence>
<reference evidence="1" key="1">
    <citation type="journal article" date="2020" name="bioRxiv">
        <title>A rank-normalized archaeal taxonomy based on genome phylogeny resolves widespread incomplete and uneven classifications.</title>
        <authorList>
            <person name="Rinke C."/>
            <person name="Chuvochina M."/>
            <person name="Mussig A.J."/>
            <person name="Chaumeil P.-A."/>
            <person name="Waite D.W."/>
            <person name="Whitman W.B."/>
            <person name="Parks D.H."/>
            <person name="Hugenholtz P."/>
        </authorList>
    </citation>
    <scope>NUCLEOTIDE SEQUENCE</scope>
    <source>
        <strain evidence="1">UBA8849</strain>
    </source>
</reference>
<dbReference type="EMBL" id="DUJR01000007">
    <property type="protein sequence ID" value="HII59325.1"/>
    <property type="molecule type" value="Genomic_DNA"/>
</dbReference>
<proteinExistence type="predicted"/>
<sequence>MNKKGIDSLFVSALYYSINKAIYDVMGDGGKVLGRRASYEMIKLLKDLGFIKENMSNEEIKNLFVNTFGLSEDLNIVEEDKKVIFEVINPTLDLFLKKLMEENLKPYVCPFMYLLSEIYSVSNNCRLMLSDVVPETEEKVKLIFKKV</sequence>
<dbReference type="Proteomes" id="UP000645676">
    <property type="component" value="Unassembled WGS sequence"/>
</dbReference>
<protein>
    <submittedName>
        <fullName evidence="1">Uncharacterized protein</fullName>
    </submittedName>
</protein>
<dbReference type="RefSeq" id="WP_064496618.1">
    <property type="nucleotide sequence ID" value="NC_000909.1"/>
</dbReference>
<evidence type="ECO:0000313" key="2">
    <source>
        <dbReference type="Proteomes" id="UP000645676"/>
    </source>
</evidence>